<dbReference type="GeneID" id="25034634"/>
<reference evidence="13 14" key="1">
    <citation type="journal article" date="2011" name="Science">
        <title>Comparative functional genomics of the fission yeasts.</title>
        <authorList>
            <person name="Rhind N."/>
            <person name="Chen Z."/>
            <person name="Yassour M."/>
            <person name="Thompson D.A."/>
            <person name="Haas B.J."/>
            <person name="Habib N."/>
            <person name="Wapinski I."/>
            <person name="Roy S."/>
            <person name="Lin M.F."/>
            <person name="Heiman D.I."/>
            <person name="Young S.K."/>
            <person name="Furuya K."/>
            <person name="Guo Y."/>
            <person name="Pidoux A."/>
            <person name="Chen H.M."/>
            <person name="Robbertse B."/>
            <person name="Goldberg J.M."/>
            <person name="Aoki K."/>
            <person name="Bayne E.H."/>
            <person name="Berlin A.M."/>
            <person name="Desjardins C.A."/>
            <person name="Dobbs E."/>
            <person name="Dukaj L."/>
            <person name="Fan L."/>
            <person name="FitzGerald M.G."/>
            <person name="French C."/>
            <person name="Gujja S."/>
            <person name="Hansen K."/>
            <person name="Keifenheim D."/>
            <person name="Levin J.Z."/>
            <person name="Mosher R.A."/>
            <person name="Mueller C.A."/>
            <person name="Pfiffner J."/>
            <person name="Priest M."/>
            <person name="Russ C."/>
            <person name="Smialowska A."/>
            <person name="Swoboda P."/>
            <person name="Sykes S.M."/>
            <person name="Vaughn M."/>
            <person name="Vengrova S."/>
            <person name="Yoder R."/>
            <person name="Zeng Q."/>
            <person name="Allshire R."/>
            <person name="Baulcombe D."/>
            <person name="Birren B.W."/>
            <person name="Brown W."/>
            <person name="Ekwall K."/>
            <person name="Kellis M."/>
            <person name="Leatherwood J."/>
            <person name="Levin H."/>
            <person name="Margalit H."/>
            <person name="Martienssen R."/>
            <person name="Nieduszynski C.A."/>
            <person name="Spatafora J.W."/>
            <person name="Friedman N."/>
            <person name="Dalgaard J.Z."/>
            <person name="Baumann P."/>
            <person name="Niki H."/>
            <person name="Regev A."/>
            <person name="Nusbaum C."/>
        </authorList>
    </citation>
    <scope>NUCLEOTIDE SEQUENCE [LARGE SCALE GENOMIC DNA]</scope>
    <source>
        <strain evidence="14">OY26 / ATCC MYA-4695 / CBS 11777 / NBRC 106824 / NRRL Y48691</strain>
    </source>
</reference>
<proteinExistence type="inferred from homology"/>
<evidence type="ECO:0000256" key="6">
    <source>
        <dbReference type="ARBA" id="ARBA00022989"/>
    </source>
</evidence>
<dbReference type="PANTHER" id="PTHR46208:SF1">
    <property type="entry name" value="MITOCHONDRIAL IMPORT RECEPTOR SUBUNIT TOM70"/>
    <property type="match status" value="1"/>
</dbReference>
<dbReference type="Proteomes" id="UP000015464">
    <property type="component" value="Unassembled WGS sequence"/>
</dbReference>
<name>S9W1L1_SCHCR</name>
<keyword evidence="14" id="KW-1185">Reference proteome</keyword>
<dbReference type="InterPro" id="IPR013105">
    <property type="entry name" value="TPR_2"/>
</dbReference>
<dbReference type="GO" id="GO:0030150">
    <property type="term" value="P:protein import into mitochondrial matrix"/>
    <property type="evidence" value="ECO:0007669"/>
    <property type="project" value="TreeGrafter"/>
</dbReference>
<evidence type="ECO:0000256" key="2">
    <source>
        <dbReference type="ARBA" id="ARBA00022692"/>
    </source>
</evidence>
<dbReference type="GO" id="GO:0008320">
    <property type="term" value="F:protein transmembrane transporter activity"/>
    <property type="evidence" value="ECO:0007669"/>
    <property type="project" value="TreeGrafter"/>
</dbReference>
<feature type="repeat" description="TPR" evidence="10">
    <location>
        <begin position="353"/>
        <end position="386"/>
    </location>
</feature>
<evidence type="ECO:0000256" key="3">
    <source>
        <dbReference type="ARBA" id="ARBA00022737"/>
    </source>
</evidence>
<dbReference type="OMA" id="QWRGDIE"/>
<dbReference type="GO" id="GO:0030943">
    <property type="term" value="F:mitochondrion targeting sequence binding"/>
    <property type="evidence" value="ECO:0007669"/>
    <property type="project" value="TreeGrafter"/>
</dbReference>
<evidence type="ECO:0000256" key="4">
    <source>
        <dbReference type="ARBA" id="ARBA00022787"/>
    </source>
</evidence>
<comment type="similarity">
    <text evidence="9">Belongs to the Tom70 family.</text>
</comment>
<keyword evidence="4" id="KW-1000">Mitochondrion outer membrane</keyword>
<protein>
    <submittedName>
        <fullName evidence="13">TOM complex subunit Tom70</fullName>
    </submittedName>
</protein>
<keyword evidence="2 12" id="KW-0812">Transmembrane</keyword>
<dbReference type="PANTHER" id="PTHR46208">
    <property type="entry name" value="MITOCHONDRIAL IMPORT RECEPTOR SUBUNIT TOM70"/>
    <property type="match status" value="1"/>
</dbReference>
<dbReference type="OrthoDB" id="2942533at2759"/>
<dbReference type="Pfam" id="PF14559">
    <property type="entry name" value="TPR_19"/>
    <property type="match status" value="1"/>
</dbReference>
<keyword evidence="6 12" id="KW-1133">Transmembrane helix</keyword>
<dbReference type="HOGENOM" id="CLU_017516_0_1_1"/>
<dbReference type="eggNOG" id="KOG0547">
    <property type="taxonomic scope" value="Eukaryota"/>
</dbReference>
<evidence type="ECO:0000256" key="7">
    <source>
        <dbReference type="ARBA" id="ARBA00023128"/>
    </source>
</evidence>
<feature type="transmembrane region" description="Helical" evidence="12">
    <location>
        <begin position="31"/>
        <end position="51"/>
    </location>
</feature>
<dbReference type="PROSITE" id="PS50005">
    <property type="entry name" value="TPR"/>
    <property type="match status" value="3"/>
</dbReference>
<dbReference type="EMBL" id="KE546990">
    <property type="protein sequence ID" value="EPY51880.1"/>
    <property type="molecule type" value="Genomic_DNA"/>
</dbReference>
<evidence type="ECO:0000256" key="8">
    <source>
        <dbReference type="ARBA" id="ARBA00023136"/>
    </source>
</evidence>
<feature type="repeat" description="TPR" evidence="10">
    <location>
        <begin position="489"/>
        <end position="522"/>
    </location>
</feature>
<dbReference type="SUPFAM" id="SSF48452">
    <property type="entry name" value="TPR-like"/>
    <property type="match status" value="3"/>
</dbReference>
<evidence type="ECO:0000256" key="10">
    <source>
        <dbReference type="PROSITE-ProRule" id="PRU00339"/>
    </source>
</evidence>
<gene>
    <name evidence="13" type="ORF">SPOG_00302</name>
</gene>
<dbReference type="SMART" id="SM00028">
    <property type="entry name" value="TPR"/>
    <property type="match status" value="8"/>
</dbReference>
<dbReference type="InterPro" id="IPR019734">
    <property type="entry name" value="TPR_rpt"/>
</dbReference>
<dbReference type="GO" id="GO:0005741">
    <property type="term" value="C:mitochondrial outer membrane"/>
    <property type="evidence" value="ECO:0007669"/>
    <property type="project" value="UniProtKB-SubCell"/>
</dbReference>
<keyword evidence="7" id="KW-0496">Mitochondrion</keyword>
<dbReference type="Pfam" id="PF07719">
    <property type="entry name" value="TPR_2"/>
    <property type="match status" value="1"/>
</dbReference>
<evidence type="ECO:0000256" key="11">
    <source>
        <dbReference type="SAM" id="MobiDB-lite"/>
    </source>
</evidence>
<feature type="region of interest" description="Disordered" evidence="11">
    <location>
        <begin position="53"/>
        <end position="152"/>
    </location>
</feature>
<evidence type="ECO:0000313" key="14">
    <source>
        <dbReference type="Proteomes" id="UP000015464"/>
    </source>
</evidence>
<evidence type="ECO:0000256" key="5">
    <source>
        <dbReference type="ARBA" id="ARBA00022803"/>
    </source>
</evidence>
<keyword evidence="8 12" id="KW-0472">Membrane</keyword>
<evidence type="ECO:0000256" key="1">
    <source>
        <dbReference type="ARBA" id="ARBA00004572"/>
    </source>
</evidence>
<keyword evidence="3" id="KW-0677">Repeat</keyword>
<organism evidence="13 14">
    <name type="scientific">Schizosaccharomyces cryophilus (strain OY26 / ATCC MYA-4695 / CBS 11777 / NBRC 106824 / NRRL Y48691)</name>
    <name type="common">Fission yeast</name>
    <dbReference type="NCBI Taxonomy" id="653667"/>
    <lineage>
        <taxon>Eukaryota</taxon>
        <taxon>Fungi</taxon>
        <taxon>Dikarya</taxon>
        <taxon>Ascomycota</taxon>
        <taxon>Taphrinomycotina</taxon>
        <taxon>Schizosaccharomycetes</taxon>
        <taxon>Schizosaccharomycetales</taxon>
        <taxon>Schizosaccharomycetaceae</taxon>
        <taxon>Schizosaccharomyces</taxon>
    </lineage>
</organism>
<evidence type="ECO:0000256" key="9">
    <source>
        <dbReference type="ARBA" id="ARBA00038030"/>
    </source>
</evidence>
<feature type="repeat" description="TPR" evidence="10">
    <location>
        <begin position="421"/>
        <end position="454"/>
    </location>
</feature>
<comment type="subcellular location">
    <subcellularLocation>
        <location evidence="1">Mitochondrion outer membrane</location>
        <topology evidence="1">Single-pass membrane protein</topology>
    </subcellularLocation>
</comment>
<feature type="compositionally biased region" description="Low complexity" evidence="11">
    <location>
        <begin position="101"/>
        <end position="115"/>
    </location>
</feature>
<dbReference type="RefSeq" id="XP_013023265.1">
    <property type="nucleotide sequence ID" value="XM_013167811.1"/>
</dbReference>
<evidence type="ECO:0000256" key="12">
    <source>
        <dbReference type="SAM" id="Phobius"/>
    </source>
</evidence>
<feature type="compositionally biased region" description="Basic and acidic residues" evidence="11">
    <location>
        <begin position="130"/>
        <end position="152"/>
    </location>
</feature>
<evidence type="ECO:0000313" key="13">
    <source>
        <dbReference type="EMBL" id="EPY51880.1"/>
    </source>
</evidence>
<accession>S9W1L1</accession>
<dbReference type="Gene3D" id="1.25.40.10">
    <property type="entry name" value="Tetratricopeptide repeat domain"/>
    <property type="match status" value="2"/>
</dbReference>
<feature type="compositionally biased region" description="Basic residues" evidence="11">
    <location>
        <begin position="53"/>
        <end position="63"/>
    </location>
</feature>
<sequence>MSGIPKPGSGSPAASAGLWQSVSTFVRRHRGAAYAIGAVAVVATAGGIYHVKQQKALKRGMKPRKIEKETSEKQKVEEEPESGKTEGDEQEDEKAGDSGKGSDAAAGSAAASAAAAKKKKKNKKKLKNKKPGDSTAEKIATEESVKSMSKEERVNLATELKTLGNKAYGQKEYGNAIDFYTQAITCSHDPIFFSNRAACFAAIGDFVQVVKDTTEALKLDPTYVKALNRRCSAYEQLEKLDDALMDSTVSCVFDGFANESMTATVERLLKKVAEKKAAALMAERPPKLPAASFIQTYLDSFRPQPKPDLNEEYEGDRILSSAYDALDKGNYQLAYDQAKKAATVSCSSAAISARAYNLIGTFKFVSGDSRGSMEEFNEAISLDSSFIQPYVRLSAAYLDENDHDSMWGILKKAESVNDKDSDLYYHRAQVHFVSGEFAEAIADYNKSISLDDSFIYSYIQLGVAQYKIQALNQSMKTFEECKKKFPNCSEVYNYFGEILLDQQKFAEAVENFDRAISIEKRDRLTIMSAMPLINKALAVFQWKKDIKQAESLCRQALSADPDCDIAIASMAQFLLQQGKAQEALSYFEQSAQLARTEAEMVNAFSYAEATRTQITLTEKYPQLVGRLSQSM</sequence>
<dbReference type="GO" id="GO:0045039">
    <property type="term" value="P:protein insertion into mitochondrial inner membrane"/>
    <property type="evidence" value="ECO:0007669"/>
    <property type="project" value="TreeGrafter"/>
</dbReference>
<feature type="compositionally biased region" description="Basic and acidic residues" evidence="11">
    <location>
        <begin position="64"/>
        <end position="97"/>
    </location>
</feature>
<dbReference type="InterPro" id="IPR011990">
    <property type="entry name" value="TPR-like_helical_dom_sf"/>
</dbReference>
<feature type="compositionally biased region" description="Basic residues" evidence="11">
    <location>
        <begin position="116"/>
        <end position="129"/>
    </location>
</feature>
<keyword evidence="5 10" id="KW-0802">TPR repeat</keyword>
<dbReference type="STRING" id="653667.S9W1L1"/>
<dbReference type="AlphaFoldDB" id="S9W1L1"/>